<sequence>MNKAHSMPSLPFFFNIKIYTYIHFFPNTETKTKRLSHNNGLATYFMIMISNEKQFKNSLPCIPVTIMYYICIGPIVIAVTKFSVWVTRT</sequence>
<feature type="transmembrane region" description="Helical" evidence="1">
    <location>
        <begin position="66"/>
        <end position="86"/>
    </location>
</feature>
<reference evidence="2" key="2">
    <citation type="journal article" date="2022" name="Res Sq">
        <title>Comparative Genomics Reveals Insights into the Divergent Evolution of Astigmatic Mites and Household Pest Adaptations.</title>
        <authorList>
            <person name="Xiong Q."/>
            <person name="Wan A.T.-Y."/>
            <person name="Liu X.-Y."/>
            <person name="Fung C.S.-H."/>
            <person name="Xiao X."/>
            <person name="Malainual N."/>
            <person name="Hou J."/>
            <person name="Wang L."/>
            <person name="Wang M."/>
            <person name="Yang K."/>
            <person name="Cui Y."/>
            <person name="Leung E."/>
            <person name="Nong W."/>
            <person name="Shin S.-K."/>
            <person name="Au S."/>
            <person name="Jeong K.Y."/>
            <person name="Chew F.T."/>
            <person name="Hui J."/>
            <person name="Leung T.F."/>
            <person name="Tungtrongchitr A."/>
            <person name="Zhong N."/>
            <person name="Liu Z."/>
            <person name="Tsui S."/>
        </authorList>
    </citation>
    <scope>NUCLEOTIDE SEQUENCE</scope>
    <source>
        <strain evidence="2">Derf</strain>
        <tissue evidence="2">Whole organism</tissue>
    </source>
</reference>
<proteinExistence type="predicted"/>
<accession>A0A922HYD5</accession>
<comment type="caution">
    <text evidence="2">The sequence shown here is derived from an EMBL/GenBank/DDBJ whole genome shotgun (WGS) entry which is preliminary data.</text>
</comment>
<reference evidence="2" key="1">
    <citation type="submission" date="2013-05" db="EMBL/GenBank/DDBJ databases">
        <authorList>
            <person name="Yim A.K.Y."/>
            <person name="Chan T.F."/>
            <person name="Ji K.M."/>
            <person name="Liu X.Y."/>
            <person name="Zhou J.W."/>
            <person name="Li R.Q."/>
            <person name="Yang K.Y."/>
            <person name="Li J."/>
            <person name="Li M."/>
            <person name="Law P.T.W."/>
            <person name="Wu Y.L."/>
            <person name="Cai Z.L."/>
            <person name="Qin H."/>
            <person name="Bao Y."/>
            <person name="Leung R.K.K."/>
            <person name="Ng P.K.S."/>
            <person name="Zou J."/>
            <person name="Zhong X.J."/>
            <person name="Ran P.X."/>
            <person name="Zhong N.S."/>
            <person name="Liu Z.G."/>
            <person name="Tsui S.K.W."/>
        </authorList>
    </citation>
    <scope>NUCLEOTIDE SEQUENCE</scope>
    <source>
        <strain evidence="2">Derf</strain>
        <tissue evidence="2">Whole organism</tissue>
    </source>
</reference>
<keyword evidence="1" id="KW-0472">Membrane</keyword>
<keyword evidence="3" id="KW-1185">Reference proteome</keyword>
<evidence type="ECO:0000313" key="2">
    <source>
        <dbReference type="EMBL" id="KAH9516199.1"/>
    </source>
</evidence>
<dbReference type="Proteomes" id="UP000790347">
    <property type="component" value="Unassembled WGS sequence"/>
</dbReference>
<gene>
    <name evidence="2" type="ORF">DERF_006954</name>
</gene>
<evidence type="ECO:0000256" key="1">
    <source>
        <dbReference type="SAM" id="Phobius"/>
    </source>
</evidence>
<organism evidence="2 3">
    <name type="scientific">Dermatophagoides farinae</name>
    <name type="common">American house dust mite</name>
    <dbReference type="NCBI Taxonomy" id="6954"/>
    <lineage>
        <taxon>Eukaryota</taxon>
        <taxon>Metazoa</taxon>
        <taxon>Ecdysozoa</taxon>
        <taxon>Arthropoda</taxon>
        <taxon>Chelicerata</taxon>
        <taxon>Arachnida</taxon>
        <taxon>Acari</taxon>
        <taxon>Acariformes</taxon>
        <taxon>Sarcoptiformes</taxon>
        <taxon>Astigmata</taxon>
        <taxon>Psoroptidia</taxon>
        <taxon>Analgoidea</taxon>
        <taxon>Pyroglyphidae</taxon>
        <taxon>Dermatophagoidinae</taxon>
        <taxon>Dermatophagoides</taxon>
    </lineage>
</organism>
<protein>
    <submittedName>
        <fullName evidence="2">Uncharacterized protein</fullName>
    </submittedName>
</protein>
<dbReference type="EMBL" id="ASGP02000003">
    <property type="protein sequence ID" value="KAH9516199.1"/>
    <property type="molecule type" value="Genomic_DNA"/>
</dbReference>
<dbReference type="AlphaFoldDB" id="A0A922HYD5"/>
<keyword evidence="1" id="KW-1133">Transmembrane helix</keyword>
<name>A0A922HYD5_DERFA</name>
<keyword evidence="1" id="KW-0812">Transmembrane</keyword>
<evidence type="ECO:0000313" key="3">
    <source>
        <dbReference type="Proteomes" id="UP000790347"/>
    </source>
</evidence>